<keyword evidence="2" id="KW-1185">Reference proteome</keyword>
<dbReference type="PATRIC" id="fig|1265738.3.peg.5975"/>
<proteinExistence type="predicted"/>
<organism evidence="1 2">
    <name type="scientific">Rhodopirellula maiorica SM1</name>
    <dbReference type="NCBI Taxonomy" id="1265738"/>
    <lineage>
        <taxon>Bacteria</taxon>
        <taxon>Pseudomonadati</taxon>
        <taxon>Planctomycetota</taxon>
        <taxon>Planctomycetia</taxon>
        <taxon>Pirellulales</taxon>
        <taxon>Pirellulaceae</taxon>
        <taxon>Novipirellula</taxon>
    </lineage>
</organism>
<reference evidence="1 2" key="1">
    <citation type="journal article" date="2013" name="Mar. Genomics">
        <title>Expression of sulfatases in Rhodopirellula baltica and the diversity of sulfatases in the genus Rhodopirellula.</title>
        <authorList>
            <person name="Wegner C.E."/>
            <person name="Richter-Heitmann T."/>
            <person name="Klindworth A."/>
            <person name="Klockow C."/>
            <person name="Richter M."/>
            <person name="Achstetter T."/>
            <person name="Glockner F.O."/>
            <person name="Harder J."/>
        </authorList>
    </citation>
    <scope>NUCLEOTIDE SEQUENCE [LARGE SCALE GENOMIC DNA]</scope>
    <source>
        <strain evidence="1 2">SM1</strain>
    </source>
</reference>
<comment type="caution">
    <text evidence="1">The sequence shown here is derived from an EMBL/GenBank/DDBJ whole genome shotgun (WGS) entry which is preliminary data.</text>
</comment>
<dbReference type="RefSeq" id="WP_008704855.1">
    <property type="nucleotide sequence ID" value="NZ_ANOG01000864.1"/>
</dbReference>
<protein>
    <submittedName>
        <fullName evidence="1">Uncharacterized protein</fullName>
    </submittedName>
</protein>
<dbReference type="EMBL" id="ANOG01000864">
    <property type="protein sequence ID" value="EMI17091.1"/>
    <property type="molecule type" value="Genomic_DNA"/>
</dbReference>
<evidence type="ECO:0000313" key="2">
    <source>
        <dbReference type="Proteomes" id="UP000011991"/>
    </source>
</evidence>
<gene>
    <name evidence="1" type="ORF">RMSM_05986</name>
</gene>
<dbReference type="AlphaFoldDB" id="M5RDD8"/>
<accession>M5RDD8</accession>
<evidence type="ECO:0000313" key="1">
    <source>
        <dbReference type="EMBL" id="EMI17091.1"/>
    </source>
</evidence>
<sequence>MLDRSDVIRSQNEMTSLQSGILDQKLSSSVSIAGNQARWASPDGIENVSFQVVTDEFTEDAD</sequence>
<dbReference type="Proteomes" id="UP000011991">
    <property type="component" value="Unassembled WGS sequence"/>
</dbReference>
<name>M5RDD8_9BACT</name>